<accession>A0A0F9L9H0</accession>
<gene>
    <name evidence="1" type="ORF">LCGC14_1303590</name>
</gene>
<proteinExistence type="predicted"/>
<reference evidence="1" key="1">
    <citation type="journal article" date="2015" name="Nature">
        <title>Complex archaea that bridge the gap between prokaryotes and eukaryotes.</title>
        <authorList>
            <person name="Spang A."/>
            <person name="Saw J.H."/>
            <person name="Jorgensen S.L."/>
            <person name="Zaremba-Niedzwiedzka K."/>
            <person name="Martijn J."/>
            <person name="Lind A.E."/>
            <person name="van Eijk R."/>
            <person name="Schleper C."/>
            <person name="Guy L."/>
            <person name="Ettema T.J."/>
        </authorList>
    </citation>
    <scope>NUCLEOTIDE SEQUENCE</scope>
</reference>
<comment type="caution">
    <text evidence="1">The sequence shown here is derived from an EMBL/GenBank/DDBJ whole genome shotgun (WGS) entry which is preliminary data.</text>
</comment>
<dbReference type="EMBL" id="LAZR01007629">
    <property type="protein sequence ID" value="KKM84011.1"/>
    <property type="molecule type" value="Genomic_DNA"/>
</dbReference>
<dbReference type="AlphaFoldDB" id="A0A0F9L9H0"/>
<protein>
    <submittedName>
        <fullName evidence="1">Uncharacterized protein</fullName>
    </submittedName>
</protein>
<name>A0A0F9L9H0_9ZZZZ</name>
<evidence type="ECO:0000313" key="1">
    <source>
        <dbReference type="EMBL" id="KKM84011.1"/>
    </source>
</evidence>
<sequence>AKYTDAEVDAIVATHTAITSAHHAKYLDSEAVSAMGVKADANALHHDRYTDPALDDVTDVTITAVAVDEVLAKSAGDWINRTLAEAGIAAASHGSHDHDTPIATHTAITSAHHAKYTDAEAAAKIASDALYMLTGAAPNAHSIASHSDTTATGAELETLTGGTETTLHSHAASGGGDVVYVKSGETFEINNTVYTSIIARSVTGVSVGDTLEIELTGYLHINAGGPRTINYVVEVGGEFNMTSPNKGFTSHASQKAPIRYRMTVAIVSASEANAWGQSDTPGSIGSGGNDWQTNIVNTSWDSTAADLTGTVTVDLRFKSDSGALTQLLEVVSYTIRHNSNT</sequence>
<feature type="non-terminal residue" evidence="1">
    <location>
        <position position="1"/>
    </location>
</feature>
<organism evidence="1">
    <name type="scientific">marine sediment metagenome</name>
    <dbReference type="NCBI Taxonomy" id="412755"/>
    <lineage>
        <taxon>unclassified sequences</taxon>
        <taxon>metagenomes</taxon>
        <taxon>ecological metagenomes</taxon>
    </lineage>
</organism>